<dbReference type="Pfam" id="PF00440">
    <property type="entry name" value="TetR_N"/>
    <property type="match status" value="1"/>
</dbReference>
<dbReference type="Pfam" id="PF16925">
    <property type="entry name" value="TetR_C_13"/>
    <property type="match status" value="1"/>
</dbReference>
<organism evidence="6 7">
    <name type="scientific">Methylobacterium jeotgali</name>
    <dbReference type="NCBI Taxonomy" id="381630"/>
    <lineage>
        <taxon>Bacteria</taxon>
        <taxon>Pseudomonadati</taxon>
        <taxon>Pseudomonadota</taxon>
        <taxon>Alphaproteobacteria</taxon>
        <taxon>Hyphomicrobiales</taxon>
        <taxon>Methylobacteriaceae</taxon>
        <taxon>Methylobacterium</taxon>
    </lineage>
</organism>
<proteinExistence type="predicted"/>
<accession>A0ABQ4SQS1</accession>
<dbReference type="PANTHER" id="PTHR47506:SF6">
    <property type="entry name" value="HTH-TYPE TRANSCRIPTIONAL REPRESSOR NEMR"/>
    <property type="match status" value="1"/>
</dbReference>
<evidence type="ECO:0000259" key="5">
    <source>
        <dbReference type="PROSITE" id="PS50977"/>
    </source>
</evidence>
<reference evidence="6" key="2">
    <citation type="submission" date="2021-08" db="EMBL/GenBank/DDBJ databases">
        <authorList>
            <person name="Tani A."/>
            <person name="Ola A."/>
            <person name="Ogura Y."/>
            <person name="Katsura K."/>
            <person name="Hayashi T."/>
        </authorList>
    </citation>
    <scope>NUCLEOTIDE SEQUENCE</scope>
    <source>
        <strain evidence="6">LMG 23639</strain>
    </source>
</reference>
<dbReference type="InterPro" id="IPR009057">
    <property type="entry name" value="Homeodomain-like_sf"/>
</dbReference>
<keyword evidence="2 4" id="KW-0238">DNA-binding</keyword>
<reference evidence="6" key="1">
    <citation type="journal article" date="2021" name="Front. Microbiol.">
        <title>Comprehensive Comparative Genomics and Phenotyping of Methylobacterium Species.</title>
        <authorList>
            <person name="Alessa O."/>
            <person name="Ogura Y."/>
            <person name="Fujitani Y."/>
            <person name="Takami H."/>
            <person name="Hayashi T."/>
            <person name="Sahin N."/>
            <person name="Tani A."/>
        </authorList>
    </citation>
    <scope>NUCLEOTIDE SEQUENCE</scope>
    <source>
        <strain evidence="6">LMG 23639</strain>
    </source>
</reference>
<evidence type="ECO:0000256" key="1">
    <source>
        <dbReference type="ARBA" id="ARBA00023015"/>
    </source>
</evidence>
<evidence type="ECO:0000256" key="4">
    <source>
        <dbReference type="PROSITE-ProRule" id="PRU00335"/>
    </source>
</evidence>
<dbReference type="EMBL" id="BPQR01000011">
    <property type="protein sequence ID" value="GJE05442.1"/>
    <property type="molecule type" value="Genomic_DNA"/>
</dbReference>
<dbReference type="SUPFAM" id="SSF46689">
    <property type="entry name" value="Homeodomain-like"/>
    <property type="match status" value="1"/>
</dbReference>
<dbReference type="PANTHER" id="PTHR47506">
    <property type="entry name" value="TRANSCRIPTIONAL REGULATORY PROTEIN"/>
    <property type="match status" value="1"/>
</dbReference>
<dbReference type="RefSeq" id="WP_238274128.1">
    <property type="nucleotide sequence ID" value="NZ_BPQR01000011.1"/>
</dbReference>
<comment type="caution">
    <text evidence="6">The sequence shown here is derived from an EMBL/GenBank/DDBJ whole genome shotgun (WGS) entry which is preliminary data.</text>
</comment>
<evidence type="ECO:0000256" key="2">
    <source>
        <dbReference type="ARBA" id="ARBA00023125"/>
    </source>
</evidence>
<protein>
    <recommendedName>
        <fullName evidence="5">HTH tetR-type domain-containing protein</fullName>
    </recommendedName>
</protein>
<dbReference type="InterPro" id="IPR011075">
    <property type="entry name" value="TetR_C"/>
</dbReference>
<dbReference type="PROSITE" id="PS50977">
    <property type="entry name" value="HTH_TETR_2"/>
    <property type="match status" value="1"/>
</dbReference>
<dbReference type="PRINTS" id="PR00455">
    <property type="entry name" value="HTHTETR"/>
</dbReference>
<evidence type="ECO:0000256" key="3">
    <source>
        <dbReference type="ARBA" id="ARBA00023163"/>
    </source>
</evidence>
<feature type="domain" description="HTH tetR-type" evidence="5">
    <location>
        <begin position="2"/>
        <end position="62"/>
    </location>
</feature>
<keyword evidence="3" id="KW-0804">Transcription</keyword>
<evidence type="ECO:0000313" key="6">
    <source>
        <dbReference type="EMBL" id="GJE05442.1"/>
    </source>
</evidence>
<dbReference type="Proteomes" id="UP001055102">
    <property type="component" value="Unassembled WGS sequence"/>
</dbReference>
<evidence type="ECO:0000313" key="7">
    <source>
        <dbReference type="Proteomes" id="UP001055102"/>
    </source>
</evidence>
<keyword evidence="7" id="KW-1185">Reference proteome</keyword>
<feature type="DNA-binding region" description="H-T-H motif" evidence="4">
    <location>
        <begin position="25"/>
        <end position="44"/>
    </location>
</feature>
<dbReference type="InterPro" id="IPR036271">
    <property type="entry name" value="Tet_transcr_reg_TetR-rel_C_sf"/>
</dbReference>
<keyword evidence="1" id="KW-0805">Transcription regulation</keyword>
<dbReference type="Gene3D" id="1.10.357.10">
    <property type="entry name" value="Tetracycline Repressor, domain 2"/>
    <property type="match status" value="1"/>
</dbReference>
<dbReference type="SUPFAM" id="SSF48498">
    <property type="entry name" value="Tetracyclin repressor-like, C-terminal domain"/>
    <property type="match status" value="1"/>
</dbReference>
<name>A0ABQ4SQS1_9HYPH</name>
<dbReference type="InterPro" id="IPR001647">
    <property type="entry name" value="HTH_TetR"/>
</dbReference>
<sequence length="196" mass="20835">MSDTRAILLGEAETLVRRQGYSGFSYADLSAAVGIRKASIHHHFRTKEDLATALLAAYEARYRTALDGIEREASNGLSGILAYARLYLGGAEQGLGCLCAAFATEGERLPEGLRREVGAFFARHIAWIETRLRQGQADGSVRASLEPAAQARLVVAGLEGALVTERLLGGAEGFGVVIEALRESLTGQASSATNRA</sequence>
<gene>
    <name evidence="6" type="ORF">AOPFMNJM_0742</name>
</gene>